<name>A0A927CR75_9BACL</name>
<dbReference type="Proteomes" id="UP000632125">
    <property type="component" value="Unassembled WGS sequence"/>
</dbReference>
<organism evidence="1 2">
    <name type="scientific">Paenibacillus arenilitoris</name>
    <dbReference type="NCBI Taxonomy" id="2772299"/>
    <lineage>
        <taxon>Bacteria</taxon>
        <taxon>Bacillati</taxon>
        <taxon>Bacillota</taxon>
        <taxon>Bacilli</taxon>
        <taxon>Bacillales</taxon>
        <taxon>Paenibacillaceae</taxon>
        <taxon>Paenibacillus</taxon>
    </lineage>
</organism>
<dbReference type="EMBL" id="JACXIY010000040">
    <property type="protein sequence ID" value="MBD2872025.1"/>
    <property type="molecule type" value="Genomic_DNA"/>
</dbReference>
<protein>
    <submittedName>
        <fullName evidence="1">Aldolase</fullName>
    </submittedName>
</protein>
<dbReference type="InterPro" id="IPR027417">
    <property type="entry name" value="P-loop_NTPase"/>
</dbReference>
<gene>
    <name evidence="1" type="ORF">IDH41_25935</name>
</gene>
<accession>A0A927CR75</accession>
<evidence type="ECO:0000313" key="1">
    <source>
        <dbReference type="EMBL" id="MBD2872025.1"/>
    </source>
</evidence>
<dbReference type="AlphaFoldDB" id="A0A927CR75"/>
<dbReference type="Gene3D" id="3.40.50.300">
    <property type="entry name" value="P-loop containing nucleotide triphosphate hydrolases"/>
    <property type="match status" value="1"/>
</dbReference>
<comment type="caution">
    <text evidence="1">The sequence shown here is derived from an EMBL/GenBank/DDBJ whole genome shotgun (WGS) entry which is preliminary data.</text>
</comment>
<sequence length="307" mass="33672">MILPRTDSLTDYCAFGLRIESEMPLPELTRSDSPAYLGMVPVNVKKSDLSAMWAEYEPVKESIALVGRQVLFRIPDTAIFCVDGDSILFSPCEGASEDKIRLFVLGTCMGIVLMQRQILPLHGSAVAIRGKAYVIAGASGAGKSTLASTLLGRGCSLLSDDLIAVTLAADGTPMVMPAYPQQKMWQESIDRLGMSSAHLTPLYDRETKFAVPVPAKFCNEPLPLAGVYELIKTETTATMKAINGLERFHTLLNHTFRGFLIDRLGLMEWHFGTLARFVNRIDMYRIKRASSGFSAHALADGLLETIH</sequence>
<keyword evidence="2" id="KW-1185">Reference proteome</keyword>
<proteinExistence type="predicted"/>
<dbReference type="SUPFAM" id="SSF53795">
    <property type="entry name" value="PEP carboxykinase-like"/>
    <property type="match status" value="1"/>
</dbReference>
<dbReference type="RefSeq" id="WP_190866353.1">
    <property type="nucleotide sequence ID" value="NZ_JACXIY010000040.1"/>
</dbReference>
<evidence type="ECO:0000313" key="2">
    <source>
        <dbReference type="Proteomes" id="UP000632125"/>
    </source>
</evidence>
<reference evidence="1" key="1">
    <citation type="submission" date="2020-09" db="EMBL/GenBank/DDBJ databases">
        <title>A novel bacterium of genus Paenibacillus, isolated from South China Sea.</title>
        <authorList>
            <person name="Huang H."/>
            <person name="Mo K."/>
            <person name="Hu Y."/>
        </authorList>
    </citation>
    <scope>NUCLEOTIDE SEQUENCE</scope>
    <source>
        <strain evidence="1">IB182493</strain>
    </source>
</reference>